<organism evidence="2 3">
    <name type="scientific">Streptomyces glomeratus</name>
    <dbReference type="NCBI Taxonomy" id="284452"/>
    <lineage>
        <taxon>Bacteria</taxon>
        <taxon>Bacillati</taxon>
        <taxon>Actinomycetota</taxon>
        <taxon>Actinomycetes</taxon>
        <taxon>Kitasatosporales</taxon>
        <taxon>Streptomycetaceae</taxon>
        <taxon>Streptomyces</taxon>
    </lineage>
</organism>
<protein>
    <submittedName>
        <fullName evidence="2">Cytochrome P450</fullName>
    </submittedName>
</protein>
<reference evidence="3" key="1">
    <citation type="journal article" date="2019" name="Int. J. Syst. Evol. Microbiol.">
        <title>The Global Catalogue of Microorganisms (GCM) 10K type strain sequencing project: providing services to taxonomists for standard genome sequencing and annotation.</title>
        <authorList>
            <consortium name="The Broad Institute Genomics Platform"/>
            <consortium name="The Broad Institute Genome Sequencing Center for Infectious Disease"/>
            <person name="Wu L."/>
            <person name="Ma J."/>
        </authorList>
    </citation>
    <scope>NUCLEOTIDE SEQUENCE [LARGE SCALE GENOMIC DNA]</scope>
    <source>
        <strain evidence="3">JCM 9091</strain>
    </source>
</reference>
<proteinExistence type="inferred from homology"/>
<comment type="similarity">
    <text evidence="1">Belongs to the cytochrome P450 family.</text>
</comment>
<gene>
    <name evidence="2" type="ORF">GCM10010448_51620</name>
</gene>
<dbReference type="InterPro" id="IPR002397">
    <property type="entry name" value="Cyt_P450_B"/>
</dbReference>
<evidence type="ECO:0000313" key="2">
    <source>
        <dbReference type="EMBL" id="GAA3061942.1"/>
    </source>
</evidence>
<keyword evidence="3" id="KW-1185">Reference proteome</keyword>
<dbReference type="InterPro" id="IPR036396">
    <property type="entry name" value="Cyt_P450_sf"/>
</dbReference>
<dbReference type="PANTHER" id="PTHR46696:SF1">
    <property type="entry name" value="CYTOCHROME P450 YJIB-RELATED"/>
    <property type="match status" value="1"/>
</dbReference>
<sequence>MTTQDTGVRSADASADALFTAALWGDHPGDPHDDFRRLRERAPVLLTRHGTLVLSRYEDVYAMFRDPAIGRGDEAFASLRGKLPDDRAEEVERFWRSSLMFSNPPAHTRVRRVFNRSFTPQSVARLRAPIGGDVEKALDRLEDQGTSDFMEDVARSLPVGLVASLLGVPPADRAGFKPLVRDLVGLLEPGVDAQGAERGLRAQRHLAGYFAELLAHKRSRPEDDLLSRLAGDVEGCSATELVANSVLLFAAAFETTSNLLGNGLNALLTHPGELARLRRDPGLVPHAVEELLRFDPPSLVASRAALEHCTVAGVDLTPGQLVIGLIGGANRDPDRYDDPDRLDVGRGQGPGLTFTSGAHMCLGAHLTRLQAGEFFTRLIRRFPHIDHADAPLRYPGRLLRGFHRLPITVRA</sequence>
<evidence type="ECO:0000313" key="3">
    <source>
        <dbReference type="Proteomes" id="UP001501532"/>
    </source>
</evidence>
<evidence type="ECO:0000256" key="1">
    <source>
        <dbReference type="ARBA" id="ARBA00010617"/>
    </source>
</evidence>
<accession>A0ABP6LZ36</accession>
<dbReference type="Proteomes" id="UP001501532">
    <property type="component" value="Unassembled WGS sequence"/>
</dbReference>
<dbReference type="SUPFAM" id="SSF48264">
    <property type="entry name" value="Cytochrome P450"/>
    <property type="match status" value="1"/>
</dbReference>
<dbReference type="PRINTS" id="PR00359">
    <property type="entry name" value="BP450"/>
</dbReference>
<dbReference type="Gene3D" id="1.10.630.10">
    <property type="entry name" value="Cytochrome P450"/>
    <property type="match status" value="1"/>
</dbReference>
<dbReference type="PANTHER" id="PTHR46696">
    <property type="entry name" value="P450, PUTATIVE (EUROFUNG)-RELATED"/>
    <property type="match status" value="1"/>
</dbReference>
<dbReference type="EMBL" id="BAAAUF010000049">
    <property type="protein sequence ID" value="GAA3061942.1"/>
    <property type="molecule type" value="Genomic_DNA"/>
</dbReference>
<dbReference type="RefSeq" id="WP_234517821.1">
    <property type="nucleotide sequence ID" value="NZ_BAAAUF010000049.1"/>
</dbReference>
<comment type="caution">
    <text evidence="2">The sequence shown here is derived from an EMBL/GenBank/DDBJ whole genome shotgun (WGS) entry which is preliminary data.</text>
</comment>
<dbReference type="InterPro" id="IPR001128">
    <property type="entry name" value="Cyt_P450"/>
</dbReference>
<name>A0ABP6LZ36_9ACTN</name>
<dbReference type="Pfam" id="PF00067">
    <property type="entry name" value="p450"/>
    <property type="match status" value="1"/>
</dbReference>